<evidence type="ECO:0000313" key="1">
    <source>
        <dbReference type="EMBL" id="TWJ28214.1"/>
    </source>
</evidence>
<protein>
    <submittedName>
        <fullName evidence="1">Uncharacterized protein</fullName>
    </submittedName>
</protein>
<sequence>MECGPVVDGAPIRQGDIFIFRNAPTDDVWQKAGVIVTADCDIANNKHGGILSYVPIMPLRDYLAWRIIPRIAGDRRKRTLRQMSEMIARLEEDLGIRPGLSLSAIEVLATVDGGLRDLDTHLGGVKPKDAEALAAMVHEVGVCGRVQESSNYNEQFAALTSIYQSSKRRSADEVLLSDVRDRLKNLPGDVFFISSLDQENTGGYVAYLRLIRETHLRQISTSYYHKDGRSVVASRTSRLRAPYVYRLTQQMADVFAAIGLPEEYEAARNLIFESRLAPEPKPE</sequence>
<gene>
    <name evidence="1" type="ORF">JD81_01717</name>
</gene>
<dbReference type="AlphaFoldDB" id="A0A562WF84"/>
<accession>A0A562WF84</accession>
<dbReference type="EMBL" id="VLLP01000001">
    <property type="protein sequence ID" value="TWJ28214.1"/>
    <property type="molecule type" value="Genomic_DNA"/>
</dbReference>
<evidence type="ECO:0000313" key="2">
    <source>
        <dbReference type="Proteomes" id="UP000319728"/>
    </source>
</evidence>
<comment type="caution">
    <text evidence="1">The sequence shown here is derived from an EMBL/GenBank/DDBJ whole genome shotgun (WGS) entry which is preliminary data.</text>
</comment>
<name>A0A562WF84_9ACTN</name>
<dbReference type="Proteomes" id="UP000319728">
    <property type="component" value="Unassembled WGS sequence"/>
</dbReference>
<reference evidence="1 2" key="1">
    <citation type="submission" date="2019-07" db="EMBL/GenBank/DDBJ databases">
        <title>R&amp;d 2014.</title>
        <authorList>
            <person name="Klenk H.-P."/>
        </authorList>
    </citation>
    <scope>NUCLEOTIDE SEQUENCE [LARGE SCALE GENOMIC DNA]</scope>
    <source>
        <strain evidence="1 2">DSM 43912</strain>
    </source>
</reference>
<keyword evidence="2" id="KW-1185">Reference proteome</keyword>
<proteinExistence type="predicted"/>
<organism evidence="1 2">
    <name type="scientific">Micromonospora sagamiensis</name>
    <dbReference type="NCBI Taxonomy" id="47875"/>
    <lineage>
        <taxon>Bacteria</taxon>
        <taxon>Bacillati</taxon>
        <taxon>Actinomycetota</taxon>
        <taxon>Actinomycetes</taxon>
        <taxon>Micromonosporales</taxon>
        <taxon>Micromonosporaceae</taxon>
        <taxon>Micromonospora</taxon>
    </lineage>
</organism>